<name>A0A1Y2DSF0_9PEZI</name>
<keyword evidence="2 4" id="KW-0378">Hydrolase</keyword>
<feature type="domain" description="AB hydrolase-1" evidence="3">
    <location>
        <begin position="70"/>
        <end position="207"/>
    </location>
</feature>
<dbReference type="InterPro" id="IPR002410">
    <property type="entry name" value="Peptidase_S33"/>
</dbReference>
<accession>A0A1Y2DSF0</accession>
<dbReference type="Pfam" id="PF00561">
    <property type="entry name" value="Abhydrolase_1"/>
    <property type="match status" value="1"/>
</dbReference>
<dbReference type="Gene3D" id="3.40.50.1820">
    <property type="entry name" value="alpha/beta hydrolase"/>
    <property type="match status" value="1"/>
</dbReference>
<dbReference type="STRING" id="1141098.A0A1Y2DSF0"/>
<dbReference type="GeneID" id="63778424"/>
<evidence type="ECO:0000256" key="1">
    <source>
        <dbReference type="ARBA" id="ARBA00010088"/>
    </source>
</evidence>
<dbReference type="InParanoid" id="A0A1Y2DSF0"/>
<gene>
    <name evidence="4" type="ORF">BCR38DRAFT_458790</name>
</gene>
<dbReference type="EMBL" id="MCFJ01000009">
    <property type="protein sequence ID" value="ORY62211.1"/>
    <property type="molecule type" value="Genomic_DNA"/>
</dbReference>
<dbReference type="InterPro" id="IPR029058">
    <property type="entry name" value="AB_hydrolase_fold"/>
</dbReference>
<dbReference type="InterPro" id="IPR051601">
    <property type="entry name" value="Serine_prot/Carboxylest_S33"/>
</dbReference>
<evidence type="ECO:0000256" key="2">
    <source>
        <dbReference type="ARBA" id="ARBA00022801"/>
    </source>
</evidence>
<dbReference type="GO" id="GO:0006508">
    <property type="term" value="P:proteolysis"/>
    <property type="evidence" value="ECO:0007669"/>
    <property type="project" value="InterPro"/>
</dbReference>
<comment type="similarity">
    <text evidence="1">Belongs to the peptidase S33 family.</text>
</comment>
<dbReference type="PANTHER" id="PTHR43248">
    <property type="entry name" value="2-SUCCINYL-6-HYDROXY-2,4-CYCLOHEXADIENE-1-CARBOXYLATE SYNTHASE"/>
    <property type="match status" value="1"/>
</dbReference>
<comment type="caution">
    <text evidence="4">The sequence shown here is derived from an EMBL/GenBank/DDBJ whole genome shotgun (WGS) entry which is preliminary data.</text>
</comment>
<proteinExistence type="inferred from homology"/>
<evidence type="ECO:0000259" key="3">
    <source>
        <dbReference type="Pfam" id="PF00561"/>
    </source>
</evidence>
<dbReference type="PRINTS" id="PR00793">
    <property type="entry name" value="PROAMNOPTASE"/>
</dbReference>
<dbReference type="SUPFAM" id="SSF53474">
    <property type="entry name" value="alpha/beta-Hydrolases"/>
    <property type="match status" value="2"/>
</dbReference>
<dbReference type="PANTHER" id="PTHR43248:SF2">
    <property type="entry name" value="PROLYL AMINOPEPTIDASE"/>
    <property type="match status" value="1"/>
</dbReference>
<evidence type="ECO:0000313" key="4">
    <source>
        <dbReference type="EMBL" id="ORY62211.1"/>
    </source>
</evidence>
<dbReference type="Proteomes" id="UP000193689">
    <property type="component" value="Unassembled WGS sequence"/>
</dbReference>
<evidence type="ECO:0000313" key="5">
    <source>
        <dbReference type="Proteomes" id="UP000193689"/>
    </source>
</evidence>
<dbReference type="OrthoDB" id="1898734at2759"/>
<organism evidence="4 5">
    <name type="scientific">Pseudomassariella vexata</name>
    <dbReference type="NCBI Taxonomy" id="1141098"/>
    <lineage>
        <taxon>Eukaryota</taxon>
        <taxon>Fungi</taxon>
        <taxon>Dikarya</taxon>
        <taxon>Ascomycota</taxon>
        <taxon>Pezizomycotina</taxon>
        <taxon>Sordariomycetes</taxon>
        <taxon>Xylariomycetidae</taxon>
        <taxon>Amphisphaeriales</taxon>
        <taxon>Pseudomassariaceae</taxon>
        <taxon>Pseudomassariella</taxon>
    </lineage>
</organism>
<sequence>MTFIARLLSKTKPVLVPGKLLVSELWFEVPLDHSKPDGKKIKLFARTATKYERPVVPLPADDKSWQKPYLLYLQGGPGFGNPAPQDSTLSTYMLDRGYELLLLDYRGVGFSCPVSASTLKEVGGPKEQAEYLKHFRADNIVRDSEAVRKCLTKDYPPEKQKWSIFGQSFGGMTALTYLSFHPAGLREAFITGGLVALDKGPEEVYSITYPRVLERNKDYYAKYPQDIAAVKEVAAKIIELGGEDGIPIPAGRLTVPRLMTIGLNFGMDGGIDLVHNMILKMKADLDQFGVFTKASLSKFNQMIDWDSAPIYILLHEPCWCYGPGVAGKWAAERVGKSLDTFQWLQADWAGPESLKEDEPLCFAGEMTYPFLLDTCEDLSGLKETAQILAEFDEWPSLYDEAQLQENKVPVYAAIYNDMYVDPDTSRVTARKVKGIKTWETNVHYHGAVRQKPQDVFRELLNLRDDTID</sequence>
<dbReference type="InterPro" id="IPR000073">
    <property type="entry name" value="AB_hydrolase_1"/>
</dbReference>
<dbReference type="RefSeq" id="XP_040714047.1">
    <property type="nucleotide sequence ID" value="XM_040862212.1"/>
</dbReference>
<dbReference type="GO" id="GO:0008233">
    <property type="term" value="F:peptidase activity"/>
    <property type="evidence" value="ECO:0007669"/>
    <property type="project" value="InterPro"/>
</dbReference>
<reference evidence="4 5" key="1">
    <citation type="submission" date="2016-07" db="EMBL/GenBank/DDBJ databases">
        <title>Pervasive Adenine N6-methylation of Active Genes in Fungi.</title>
        <authorList>
            <consortium name="DOE Joint Genome Institute"/>
            <person name="Mondo S.J."/>
            <person name="Dannebaum R.O."/>
            <person name="Kuo R.C."/>
            <person name="Labutti K."/>
            <person name="Haridas S."/>
            <person name="Kuo A."/>
            <person name="Salamov A."/>
            <person name="Ahrendt S.R."/>
            <person name="Lipzen A."/>
            <person name="Sullivan W."/>
            <person name="Andreopoulos W.B."/>
            <person name="Clum A."/>
            <person name="Lindquist E."/>
            <person name="Daum C."/>
            <person name="Ramamoorthy G.K."/>
            <person name="Gryganskyi A."/>
            <person name="Culley D."/>
            <person name="Magnuson J.K."/>
            <person name="James T.Y."/>
            <person name="O'Malley M.A."/>
            <person name="Stajich J.E."/>
            <person name="Spatafora J.W."/>
            <person name="Visel A."/>
            <person name="Grigoriev I.V."/>
        </authorList>
    </citation>
    <scope>NUCLEOTIDE SEQUENCE [LARGE SCALE GENOMIC DNA]</scope>
    <source>
        <strain evidence="4 5">CBS 129021</strain>
    </source>
</reference>
<keyword evidence="5" id="KW-1185">Reference proteome</keyword>
<dbReference type="AlphaFoldDB" id="A0A1Y2DSF0"/>
<protein>
    <submittedName>
        <fullName evidence="4">Alpha/Beta hydrolase protein</fullName>
    </submittedName>
</protein>